<dbReference type="PANTHER" id="PTHR24421">
    <property type="entry name" value="NITRATE/NITRITE SENSOR PROTEIN NARX-RELATED"/>
    <property type="match status" value="1"/>
</dbReference>
<dbReference type="Pfam" id="PF07730">
    <property type="entry name" value="HisKA_3"/>
    <property type="match status" value="1"/>
</dbReference>
<evidence type="ECO:0000256" key="1">
    <source>
        <dbReference type="ARBA" id="ARBA00004370"/>
    </source>
</evidence>
<dbReference type="SUPFAM" id="SSF55874">
    <property type="entry name" value="ATPase domain of HSP90 chaperone/DNA topoisomerase II/histidine kinase"/>
    <property type="match status" value="1"/>
</dbReference>
<keyword evidence="4" id="KW-0418">Kinase</keyword>
<comment type="subcellular location">
    <subcellularLocation>
        <location evidence="1">Membrane</location>
    </subcellularLocation>
</comment>
<evidence type="ECO:0000256" key="5">
    <source>
        <dbReference type="ARBA" id="ARBA00023012"/>
    </source>
</evidence>
<keyword evidence="6" id="KW-0812">Transmembrane</keyword>
<evidence type="ECO:0000256" key="3">
    <source>
        <dbReference type="ARBA" id="ARBA00022679"/>
    </source>
</evidence>
<dbReference type="RefSeq" id="WP_146854238.1">
    <property type="nucleotide sequence ID" value="NZ_BKAG01000048.1"/>
</dbReference>
<proteinExistence type="predicted"/>
<feature type="transmembrane region" description="Helical" evidence="6">
    <location>
        <begin position="179"/>
        <end position="200"/>
    </location>
</feature>
<accession>A0A512MF91</accession>
<dbReference type="Gene3D" id="1.20.5.1930">
    <property type="match status" value="1"/>
</dbReference>
<dbReference type="InterPro" id="IPR011712">
    <property type="entry name" value="Sig_transdc_His_kin_sub3_dim/P"/>
</dbReference>
<keyword evidence="5" id="KW-0902">Two-component regulatory system</keyword>
<name>A0A512MF91_9BACT</name>
<keyword evidence="6" id="KW-0472">Membrane</keyword>
<dbReference type="CDD" id="cd16917">
    <property type="entry name" value="HATPase_UhpB-NarQ-NarX-like"/>
    <property type="match status" value="1"/>
</dbReference>
<evidence type="ECO:0000256" key="2">
    <source>
        <dbReference type="ARBA" id="ARBA00022553"/>
    </source>
</evidence>
<keyword evidence="2" id="KW-0597">Phosphoprotein</keyword>
<dbReference type="InterPro" id="IPR036890">
    <property type="entry name" value="HATPase_C_sf"/>
</dbReference>
<dbReference type="GO" id="GO:0016020">
    <property type="term" value="C:membrane"/>
    <property type="evidence" value="ECO:0007669"/>
    <property type="project" value="UniProtKB-SubCell"/>
</dbReference>
<dbReference type="AlphaFoldDB" id="A0A512MF91"/>
<reference evidence="8 9" key="1">
    <citation type="submission" date="2019-07" db="EMBL/GenBank/DDBJ databases">
        <title>Whole genome shotgun sequence of Brevifollis gellanilyticus NBRC 108608.</title>
        <authorList>
            <person name="Hosoyama A."/>
            <person name="Uohara A."/>
            <person name="Ohji S."/>
            <person name="Ichikawa N."/>
        </authorList>
    </citation>
    <scope>NUCLEOTIDE SEQUENCE [LARGE SCALE GENOMIC DNA]</scope>
    <source>
        <strain evidence="8 9">NBRC 108608</strain>
    </source>
</reference>
<evidence type="ECO:0000313" key="9">
    <source>
        <dbReference type="Proteomes" id="UP000321577"/>
    </source>
</evidence>
<keyword evidence="9" id="KW-1185">Reference proteome</keyword>
<keyword evidence="6" id="KW-1133">Transmembrane helix</keyword>
<dbReference type="EMBL" id="BKAG01000048">
    <property type="protein sequence ID" value="GEP45388.1"/>
    <property type="molecule type" value="Genomic_DNA"/>
</dbReference>
<sequence>MSARHSIKATISFSVLLLGLLLIALDKSRNEQLLVERSVARMEREAQVTGMRLSGVMQYLFRNEQRRVAELEMSYASISQDLSLGLVCDEADVVQFASRLQWRGGRLADTPLGAATAPAARSRALMEGITEWDAAREHLLAVFPFFTGYGMTSRGVVVLSYDSSSALERARADALQESLVRACLLAATCLMLWLTLDWLIARRAREVLDYTQAIKTGQDVPPPAGKDELALIAQGFAAAVEQLRETEARLMEASEAERRRIGRDIHDDVCQRISAAQLKSGVLSRLLAREESAHSNLAEEVARELHDAAAITRGFSHGLAPVWVEKEGLAAALSELCEQITRTYGIPCDIASDLGDAPLAVWVQTHVFRIIQELVVNAAKHAKPTHIEARVTLAEQMLRIEVENDGAPFAKGVETSKGLGMQFLRQRARALGGHLEFHARREGGSGTLALCEARLSDIHFTQPPAKAS</sequence>
<dbReference type="Proteomes" id="UP000321577">
    <property type="component" value="Unassembled WGS sequence"/>
</dbReference>
<dbReference type="OrthoDB" id="5421862at2"/>
<dbReference type="InterPro" id="IPR003660">
    <property type="entry name" value="HAMP_dom"/>
</dbReference>
<gene>
    <name evidence="8" type="ORF">BGE01nite_46790</name>
</gene>
<keyword evidence="3" id="KW-0808">Transferase</keyword>
<dbReference type="InterPro" id="IPR050482">
    <property type="entry name" value="Sensor_HK_TwoCompSys"/>
</dbReference>
<evidence type="ECO:0000256" key="4">
    <source>
        <dbReference type="ARBA" id="ARBA00022777"/>
    </source>
</evidence>
<dbReference type="GO" id="GO:0046983">
    <property type="term" value="F:protein dimerization activity"/>
    <property type="evidence" value="ECO:0007669"/>
    <property type="project" value="InterPro"/>
</dbReference>
<dbReference type="Pfam" id="PF02518">
    <property type="entry name" value="HATPase_c"/>
    <property type="match status" value="1"/>
</dbReference>
<evidence type="ECO:0000256" key="6">
    <source>
        <dbReference type="SAM" id="Phobius"/>
    </source>
</evidence>
<dbReference type="Gene3D" id="3.30.565.10">
    <property type="entry name" value="Histidine kinase-like ATPase, C-terminal domain"/>
    <property type="match status" value="1"/>
</dbReference>
<evidence type="ECO:0000259" key="7">
    <source>
        <dbReference type="PROSITE" id="PS50885"/>
    </source>
</evidence>
<feature type="domain" description="HAMP" evidence="7">
    <location>
        <begin position="198"/>
        <end position="248"/>
    </location>
</feature>
<dbReference type="InterPro" id="IPR003594">
    <property type="entry name" value="HATPase_dom"/>
</dbReference>
<evidence type="ECO:0000313" key="8">
    <source>
        <dbReference type="EMBL" id="GEP45388.1"/>
    </source>
</evidence>
<dbReference type="PROSITE" id="PS50885">
    <property type="entry name" value="HAMP"/>
    <property type="match status" value="1"/>
</dbReference>
<protein>
    <recommendedName>
        <fullName evidence="7">HAMP domain-containing protein</fullName>
    </recommendedName>
</protein>
<comment type="caution">
    <text evidence="8">The sequence shown here is derived from an EMBL/GenBank/DDBJ whole genome shotgun (WGS) entry which is preliminary data.</text>
</comment>
<organism evidence="8 9">
    <name type="scientific">Brevifollis gellanilyticus</name>
    <dbReference type="NCBI Taxonomy" id="748831"/>
    <lineage>
        <taxon>Bacteria</taxon>
        <taxon>Pseudomonadati</taxon>
        <taxon>Verrucomicrobiota</taxon>
        <taxon>Verrucomicrobiia</taxon>
        <taxon>Verrucomicrobiales</taxon>
        <taxon>Verrucomicrobiaceae</taxon>
    </lineage>
</organism>
<dbReference type="GO" id="GO:0000155">
    <property type="term" value="F:phosphorelay sensor kinase activity"/>
    <property type="evidence" value="ECO:0007669"/>
    <property type="project" value="InterPro"/>
</dbReference>
<dbReference type="SMART" id="SM00387">
    <property type="entry name" value="HATPase_c"/>
    <property type="match status" value="1"/>
</dbReference>